<dbReference type="InterPro" id="IPR039859">
    <property type="entry name" value="PFA4/ZDH16/20/ERF2-like"/>
</dbReference>
<dbReference type="GO" id="GO:0016020">
    <property type="term" value="C:membrane"/>
    <property type="evidence" value="ECO:0007669"/>
    <property type="project" value="UniProtKB-SubCell"/>
</dbReference>
<dbReference type="PANTHER" id="PTHR12246">
    <property type="entry name" value="PALMITOYLTRANSFERASE ZDHHC16"/>
    <property type="match status" value="1"/>
</dbReference>
<sequence length="280" mass="32973">MLIKVGSIKNKQWKRILEHIIYLAIVFILIPGFFYFELCIVLPAVVEEWTFTYFVHLISATFLLLNILGNMIYGMFTDTTIKGRYLDGFNKCNWTVCSVCECIRPPRAWHCNTCDICILKRDHHCTFFACCIGYYNHRYFILFTLYIFISMVYAFYYNVKFLAQFIKWNHGLIIIKFIFPLASFFIDFGKESLYVFLVVINVIIGVFSGFLFFYHFNNLLKGKVVPETKNDNKGSSYDRGWKANLIEVFGSRWYLTWISPFVHSPLPGNGIEWVVEDKYS</sequence>
<feature type="transmembrane region" description="Helical" evidence="7">
    <location>
        <begin position="139"/>
        <end position="156"/>
    </location>
</feature>
<accession>A0A6J1WQ48</accession>
<feature type="transmembrane region" description="Helical" evidence="7">
    <location>
        <begin position="20"/>
        <end position="45"/>
    </location>
</feature>
<gene>
    <name evidence="10" type="primary">LOC113516938</name>
</gene>
<dbReference type="RefSeq" id="XP_026757245.1">
    <property type="nucleotide sequence ID" value="XM_026901444.3"/>
</dbReference>
<evidence type="ECO:0000256" key="7">
    <source>
        <dbReference type="RuleBase" id="RU079119"/>
    </source>
</evidence>
<dbReference type="Proteomes" id="UP001652740">
    <property type="component" value="Unplaced"/>
</dbReference>
<dbReference type="GO" id="GO:0019706">
    <property type="term" value="F:protein-cysteine S-palmitoyltransferase activity"/>
    <property type="evidence" value="ECO:0007669"/>
    <property type="project" value="UniProtKB-EC"/>
</dbReference>
<keyword evidence="5 7" id="KW-0472">Membrane</keyword>
<feature type="transmembrane region" description="Helical" evidence="7">
    <location>
        <begin position="193"/>
        <end position="216"/>
    </location>
</feature>
<keyword evidence="6 7" id="KW-0012">Acyltransferase</keyword>
<evidence type="ECO:0000256" key="1">
    <source>
        <dbReference type="ARBA" id="ARBA00004141"/>
    </source>
</evidence>
<keyword evidence="2 7" id="KW-0808">Transferase</keyword>
<evidence type="ECO:0000313" key="9">
    <source>
        <dbReference type="Proteomes" id="UP001652740"/>
    </source>
</evidence>
<reference evidence="10" key="1">
    <citation type="submission" date="2025-08" db="UniProtKB">
        <authorList>
            <consortium name="RefSeq"/>
        </authorList>
    </citation>
    <scope>IDENTIFICATION</scope>
    <source>
        <tissue evidence="10">Whole larvae</tissue>
    </source>
</reference>
<name>A0A6J1WQ48_GALME</name>
<dbReference type="EC" id="2.3.1.225" evidence="7"/>
<evidence type="ECO:0000259" key="8">
    <source>
        <dbReference type="Pfam" id="PF01529"/>
    </source>
</evidence>
<keyword evidence="3 7" id="KW-0812">Transmembrane</keyword>
<organism evidence="9 10">
    <name type="scientific">Galleria mellonella</name>
    <name type="common">Greater wax moth</name>
    <dbReference type="NCBI Taxonomy" id="7137"/>
    <lineage>
        <taxon>Eukaryota</taxon>
        <taxon>Metazoa</taxon>
        <taxon>Ecdysozoa</taxon>
        <taxon>Arthropoda</taxon>
        <taxon>Hexapoda</taxon>
        <taxon>Insecta</taxon>
        <taxon>Pterygota</taxon>
        <taxon>Neoptera</taxon>
        <taxon>Endopterygota</taxon>
        <taxon>Lepidoptera</taxon>
        <taxon>Glossata</taxon>
        <taxon>Ditrysia</taxon>
        <taxon>Pyraloidea</taxon>
        <taxon>Pyralidae</taxon>
        <taxon>Galleriinae</taxon>
        <taxon>Galleria</taxon>
    </lineage>
</organism>
<evidence type="ECO:0000313" key="10">
    <source>
        <dbReference type="RefSeq" id="XP_026757245.1"/>
    </source>
</evidence>
<evidence type="ECO:0000256" key="4">
    <source>
        <dbReference type="ARBA" id="ARBA00022989"/>
    </source>
</evidence>
<evidence type="ECO:0000256" key="6">
    <source>
        <dbReference type="ARBA" id="ARBA00023315"/>
    </source>
</evidence>
<dbReference type="GeneID" id="113516938"/>
<dbReference type="AlphaFoldDB" id="A0A6J1WQ48"/>
<evidence type="ECO:0000256" key="3">
    <source>
        <dbReference type="ARBA" id="ARBA00022692"/>
    </source>
</evidence>
<dbReference type="PROSITE" id="PS50216">
    <property type="entry name" value="DHHC"/>
    <property type="match status" value="1"/>
</dbReference>
<feature type="transmembrane region" description="Helical" evidence="7">
    <location>
        <begin position="51"/>
        <end position="76"/>
    </location>
</feature>
<comment type="catalytic activity">
    <reaction evidence="7">
        <text>L-cysteinyl-[protein] + hexadecanoyl-CoA = S-hexadecanoyl-L-cysteinyl-[protein] + CoA</text>
        <dbReference type="Rhea" id="RHEA:36683"/>
        <dbReference type="Rhea" id="RHEA-COMP:10131"/>
        <dbReference type="Rhea" id="RHEA-COMP:11032"/>
        <dbReference type="ChEBI" id="CHEBI:29950"/>
        <dbReference type="ChEBI" id="CHEBI:57287"/>
        <dbReference type="ChEBI" id="CHEBI:57379"/>
        <dbReference type="ChEBI" id="CHEBI:74151"/>
        <dbReference type="EC" id="2.3.1.225"/>
    </reaction>
</comment>
<feature type="domain" description="Palmitoyltransferase DHHC" evidence="8">
    <location>
        <begin position="94"/>
        <end position="223"/>
    </location>
</feature>
<feature type="transmembrane region" description="Helical" evidence="7">
    <location>
        <begin position="168"/>
        <end position="186"/>
    </location>
</feature>
<evidence type="ECO:0000256" key="5">
    <source>
        <dbReference type="ARBA" id="ARBA00023136"/>
    </source>
</evidence>
<proteinExistence type="inferred from homology"/>
<comment type="similarity">
    <text evidence="7">Belongs to the DHHC palmitoyltransferase family.</text>
</comment>
<keyword evidence="9" id="KW-1185">Reference proteome</keyword>
<dbReference type="Pfam" id="PF01529">
    <property type="entry name" value="DHHC"/>
    <property type="match status" value="1"/>
</dbReference>
<evidence type="ECO:0000256" key="2">
    <source>
        <dbReference type="ARBA" id="ARBA00022679"/>
    </source>
</evidence>
<protein>
    <recommendedName>
        <fullName evidence="7">Palmitoyltransferase</fullName>
        <ecNumber evidence="7">2.3.1.225</ecNumber>
    </recommendedName>
</protein>
<dbReference type="FunCoup" id="A0A6J1WQ48">
    <property type="interactions" value="720"/>
</dbReference>
<comment type="domain">
    <text evidence="7">The DHHC domain is required for palmitoyltransferase activity.</text>
</comment>
<dbReference type="InParanoid" id="A0A6J1WQ48"/>
<keyword evidence="4 7" id="KW-1133">Transmembrane helix</keyword>
<dbReference type="OrthoDB" id="302728at2759"/>
<dbReference type="KEGG" id="gmw:113516938"/>
<comment type="subcellular location">
    <subcellularLocation>
        <location evidence="1">Membrane</location>
        <topology evidence="1">Multi-pass membrane protein</topology>
    </subcellularLocation>
</comment>
<dbReference type="InterPro" id="IPR001594">
    <property type="entry name" value="Palmitoyltrfase_DHHC"/>
</dbReference>